<protein>
    <recommendedName>
        <fullName evidence="7">Arf-GAP domain-containing protein</fullName>
    </recommendedName>
</protein>
<dbReference type="AlphaFoldDB" id="A0AA85J5K4"/>
<dbReference type="Proteomes" id="UP000050795">
    <property type="component" value="Unassembled WGS sequence"/>
</dbReference>
<feature type="compositionally biased region" description="Polar residues" evidence="6">
    <location>
        <begin position="222"/>
        <end position="240"/>
    </location>
</feature>
<dbReference type="CDD" id="cd08839">
    <property type="entry name" value="ArfGap_SMAP"/>
    <property type="match status" value="1"/>
</dbReference>
<dbReference type="PROSITE" id="PS50115">
    <property type="entry name" value="ARFGAP"/>
    <property type="match status" value="1"/>
</dbReference>
<feature type="region of interest" description="Disordered" evidence="6">
    <location>
        <begin position="152"/>
        <end position="189"/>
    </location>
</feature>
<evidence type="ECO:0000256" key="4">
    <source>
        <dbReference type="ARBA" id="ARBA00022833"/>
    </source>
</evidence>
<evidence type="ECO:0000256" key="1">
    <source>
        <dbReference type="ARBA" id="ARBA00022468"/>
    </source>
</evidence>
<dbReference type="PANTHER" id="PTHR45705:SF1">
    <property type="entry name" value="FI20236P1"/>
    <property type="match status" value="1"/>
</dbReference>
<dbReference type="GO" id="GO:0008270">
    <property type="term" value="F:zinc ion binding"/>
    <property type="evidence" value="ECO:0007669"/>
    <property type="project" value="UniProtKB-KW"/>
</dbReference>
<keyword evidence="2" id="KW-0479">Metal-binding</keyword>
<organism evidence="8 9">
    <name type="scientific">Trichobilharzia regenti</name>
    <name type="common">Nasal bird schistosome</name>
    <dbReference type="NCBI Taxonomy" id="157069"/>
    <lineage>
        <taxon>Eukaryota</taxon>
        <taxon>Metazoa</taxon>
        <taxon>Spiralia</taxon>
        <taxon>Lophotrochozoa</taxon>
        <taxon>Platyhelminthes</taxon>
        <taxon>Trematoda</taxon>
        <taxon>Digenea</taxon>
        <taxon>Strigeidida</taxon>
        <taxon>Schistosomatoidea</taxon>
        <taxon>Schistosomatidae</taxon>
        <taxon>Trichobilharzia</taxon>
    </lineage>
</organism>
<dbReference type="GO" id="GO:0005737">
    <property type="term" value="C:cytoplasm"/>
    <property type="evidence" value="ECO:0007669"/>
    <property type="project" value="TreeGrafter"/>
</dbReference>
<sequence>MTSKRDNTKLQNERHQLIIQELLRDDDNKYCADCDAKGPRWASWNIGVFLCIRCAGIHRNLGVHISKVKSVNLDTWTPMQLAVMRDMGNSKARAVYEANLPDNFRRPQTDSALETFIRAKYEQKRYIAHEYVPSKPDVDSLMKELQRLELGQKKRSSAVSLGPAIQQPVNKTHQPNKEPSLKTSEANSVNRTNNDFDLLGLDNASSSVDQNDLFDQLGSNQVNYSSQHQPSASGQQQSVSVPVDMGHQDGKPKVVPSSLTSDLLGLDFGSSSSEAEKLTAPAKDSSSSATKITKDSILALYQQSTPQSGNLGFMSYSGNIGQFPTPNVSGSQYFGCNTPTDQSMHNKGFGNLGDANIRQSDFSTNKFVSSGISTSAGGNKNAIVPPQFPPASSNFAVWPDNSSSFYSPAPQQPTQNVAPGNQFGSFVGVSAFNCNPNPCIGPQAQPWSTNQPSSNQTFGGYVSHPTNLVSNHEAYLSQVKSQLTSLHLGKSPVNP</sequence>
<feature type="region of interest" description="Disordered" evidence="6">
    <location>
        <begin position="222"/>
        <end position="258"/>
    </location>
</feature>
<name>A0AA85J5K4_TRIRE</name>
<dbReference type="Gene3D" id="1.10.220.150">
    <property type="entry name" value="Arf GTPase activating protein"/>
    <property type="match status" value="1"/>
</dbReference>
<dbReference type="GO" id="GO:0005096">
    <property type="term" value="F:GTPase activator activity"/>
    <property type="evidence" value="ECO:0007669"/>
    <property type="project" value="UniProtKB-KW"/>
</dbReference>
<proteinExistence type="predicted"/>
<accession>A0AA85J5K4</accession>
<dbReference type="InterPro" id="IPR051718">
    <property type="entry name" value="ARF_GTPase-activating"/>
</dbReference>
<keyword evidence="3 5" id="KW-0863">Zinc-finger</keyword>
<evidence type="ECO:0000259" key="7">
    <source>
        <dbReference type="PROSITE" id="PS50115"/>
    </source>
</evidence>
<dbReference type="SUPFAM" id="SSF57863">
    <property type="entry name" value="ArfGap/RecO-like zinc finger"/>
    <property type="match status" value="1"/>
</dbReference>
<reference evidence="9" key="2">
    <citation type="submission" date="2023-11" db="UniProtKB">
        <authorList>
            <consortium name="WormBaseParasite"/>
        </authorList>
    </citation>
    <scope>IDENTIFICATION</scope>
</reference>
<keyword evidence="4" id="KW-0862">Zinc</keyword>
<dbReference type="InterPro" id="IPR038508">
    <property type="entry name" value="ArfGAP_dom_sf"/>
</dbReference>
<dbReference type="Pfam" id="PF01412">
    <property type="entry name" value="ArfGap"/>
    <property type="match status" value="1"/>
</dbReference>
<evidence type="ECO:0000256" key="5">
    <source>
        <dbReference type="PROSITE-ProRule" id="PRU00288"/>
    </source>
</evidence>
<dbReference type="InterPro" id="IPR001164">
    <property type="entry name" value="ArfGAP_dom"/>
</dbReference>
<evidence type="ECO:0000313" key="9">
    <source>
        <dbReference type="WBParaSite" id="TREG1_14970.1"/>
    </source>
</evidence>
<dbReference type="SMART" id="SM00105">
    <property type="entry name" value="ArfGap"/>
    <property type="match status" value="1"/>
</dbReference>
<keyword evidence="1" id="KW-0343">GTPase activation</keyword>
<dbReference type="FunFam" id="1.10.220.150:FF:000009">
    <property type="entry name" value="stromal membrane-associated protein 1 isoform X1"/>
    <property type="match status" value="1"/>
</dbReference>
<dbReference type="InterPro" id="IPR037278">
    <property type="entry name" value="ARFGAP/RecO"/>
</dbReference>
<dbReference type="WBParaSite" id="TREG1_14970.1">
    <property type="protein sequence ID" value="TREG1_14970.1"/>
    <property type="gene ID" value="TREG1_14970"/>
</dbReference>
<dbReference type="InterPro" id="IPR044732">
    <property type="entry name" value="ArfGAP_SMAP1-like"/>
</dbReference>
<evidence type="ECO:0000256" key="2">
    <source>
        <dbReference type="ARBA" id="ARBA00022723"/>
    </source>
</evidence>
<keyword evidence="8" id="KW-1185">Reference proteome</keyword>
<evidence type="ECO:0000313" key="8">
    <source>
        <dbReference type="Proteomes" id="UP000050795"/>
    </source>
</evidence>
<dbReference type="PRINTS" id="PR00405">
    <property type="entry name" value="REVINTRACTNG"/>
</dbReference>
<evidence type="ECO:0000256" key="3">
    <source>
        <dbReference type="ARBA" id="ARBA00022771"/>
    </source>
</evidence>
<feature type="domain" description="Arf-GAP" evidence="7">
    <location>
        <begin position="16"/>
        <end position="139"/>
    </location>
</feature>
<dbReference type="PANTHER" id="PTHR45705">
    <property type="entry name" value="FI20236P1"/>
    <property type="match status" value="1"/>
</dbReference>
<evidence type="ECO:0000256" key="6">
    <source>
        <dbReference type="SAM" id="MobiDB-lite"/>
    </source>
</evidence>
<reference evidence="8" key="1">
    <citation type="submission" date="2022-06" db="EMBL/GenBank/DDBJ databases">
        <authorList>
            <person name="Berger JAMES D."/>
            <person name="Berger JAMES D."/>
        </authorList>
    </citation>
    <scope>NUCLEOTIDE SEQUENCE [LARGE SCALE GENOMIC DNA]</scope>
</reference>